<feature type="region of interest" description="Disordered" evidence="1">
    <location>
        <begin position="344"/>
        <end position="372"/>
    </location>
</feature>
<name>A0A166J3F3_NODSP</name>
<reference evidence="2 3" key="1">
    <citation type="submission" date="2016-04" db="EMBL/GenBank/DDBJ databases">
        <title>Draft Genome Assembly of the Bloom-forming Cyanobacterium Nodularia spumigena Strain CENA596 in Shrimp Production Ponds.</title>
        <authorList>
            <person name="Popin R.V."/>
            <person name="Rigonato J."/>
            <person name="Abreu V.A."/>
            <person name="Andreote A.P."/>
            <person name="Silveira S.B."/>
            <person name="Odebrecht C."/>
            <person name="Fiore M.F."/>
        </authorList>
    </citation>
    <scope>NUCLEOTIDE SEQUENCE [LARGE SCALE GENOMIC DNA]</scope>
    <source>
        <strain evidence="2 3">CENA596</strain>
    </source>
</reference>
<dbReference type="EMBL" id="LWAJ01000193">
    <property type="protein sequence ID" value="KZL49178.1"/>
    <property type="molecule type" value="Genomic_DNA"/>
</dbReference>
<evidence type="ECO:0000256" key="1">
    <source>
        <dbReference type="SAM" id="MobiDB-lite"/>
    </source>
</evidence>
<dbReference type="RefSeq" id="WP_063873341.1">
    <property type="nucleotide sequence ID" value="NZ_CAWMRI010000193.1"/>
</dbReference>
<proteinExistence type="predicted"/>
<comment type="caution">
    <text evidence="2">The sequence shown here is derived from an EMBL/GenBank/DDBJ whole genome shotgun (WGS) entry which is preliminary data.</text>
</comment>
<evidence type="ECO:0000313" key="2">
    <source>
        <dbReference type="EMBL" id="KZL49178.1"/>
    </source>
</evidence>
<feature type="compositionally biased region" description="Low complexity" evidence="1">
    <location>
        <begin position="485"/>
        <end position="496"/>
    </location>
</feature>
<feature type="compositionally biased region" description="Polar residues" evidence="1">
    <location>
        <begin position="345"/>
        <end position="372"/>
    </location>
</feature>
<sequence length="538" mass="58591">MTDFLTTLATRTLGLTPVMQPLIASIFTAGEIYSAFDGEYESNGVDWERSHEIPSISQIQSENPGFNSVNTQFLTSNQPNSTLVNSDKIAPVQVEPIVTQIDSIPEIDEINTVVHNDSSATEIPSDNIQRLTSNQPNSTLVNSDKIAPVQVEPIVTQIDSIPEIDEINTVVHNDSSATEIPSNDIQRLTSNQPNSTLFNSDEIAPSQVEPIATQIDSIPEIDEINTVVHNDSSAEIPSDNIQTLTSSQQTSDLVNPAQIAPVQVKPIVTQINSIPEIDEINTVVHNDSSAKIPSDNIQTLSSNQQTSDLVNPAQITPVKVEPIVTQINEISTVVNQDYTAAEIPSDNTQLDSTQRPPNSQSQIKSTLTNSQKATPIRVESFNNKDKTKVNNYLQKNLIVAENPSVSLNSILIKPQKIPNLNTAIVKSLPDSPSDVVISQNSIPSASLSQKTASTIKPVVMTHPSAIYPQMELESRQSERINQRETVPATPTPTITVSIGRIEVRASPQNTPPKTHKSTRKEPGLSLQDYLKQRQGGKS</sequence>
<gene>
    <name evidence="2" type="ORF">A2T98_14285</name>
</gene>
<organism evidence="2 3">
    <name type="scientific">Nodularia spumigena CENA596</name>
    <dbReference type="NCBI Taxonomy" id="1819295"/>
    <lineage>
        <taxon>Bacteria</taxon>
        <taxon>Bacillati</taxon>
        <taxon>Cyanobacteriota</taxon>
        <taxon>Cyanophyceae</taxon>
        <taxon>Nostocales</taxon>
        <taxon>Nodulariaceae</taxon>
        <taxon>Nodularia</taxon>
    </lineage>
</organism>
<dbReference type="Proteomes" id="UP000076555">
    <property type="component" value="Unassembled WGS sequence"/>
</dbReference>
<accession>A0A166J3F3</accession>
<dbReference type="AlphaFoldDB" id="A0A166J3F3"/>
<evidence type="ECO:0000313" key="3">
    <source>
        <dbReference type="Proteomes" id="UP000076555"/>
    </source>
</evidence>
<feature type="region of interest" description="Disordered" evidence="1">
    <location>
        <begin position="477"/>
        <end position="538"/>
    </location>
</feature>
<protein>
    <submittedName>
        <fullName evidence="2">Uncharacterized protein</fullName>
    </submittedName>
</protein>